<gene>
    <name evidence="2" type="ORF">TCON_0477</name>
</gene>
<keyword evidence="1" id="KW-0812">Transmembrane</keyword>
<organism evidence="2 3">
    <name type="scientific">Astathelohania contejeani</name>
    <dbReference type="NCBI Taxonomy" id="164912"/>
    <lineage>
        <taxon>Eukaryota</taxon>
        <taxon>Fungi</taxon>
        <taxon>Fungi incertae sedis</taxon>
        <taxon>Microsporidia</taxon>
        <taxon>Astathelohaniidae</taxon>
        <taxon>Astathelohania</taxon>
    </lineage>
</organism>
<keyword evidence="1" id="KW-1133">Transmembrane helix</keyword>
<evidence type="ECO:0000256" key="1">
    <source>
        <dbReference type="SAM" id="Phobius"/>
    </source>
</evidence>
<name>A0ABQ7I1M7_9MICR</name>
<feature type="transmembrane region" description="Helical" evidence="1">
    <location>
        <begin position="6"/>
        <end position="27"/>
    </location>
</feature>
<proteinExistence type="predicted"/>
<comment type="caution">
    <text evidence="2">The sequence shown here is derived from an EMBL/GenBank/DDBJ whole genome shotgun (WGS) entry which is preliminary data.</text>
</comment>
<evidence type="ECO:0000313" key="3">
    <source>
        <dbReference type="Proteomes" id="UP001516464"/>
    </source>
</evidence>
<protein>
    <recommendedName>
        <fullName evidence="4">Ricin B lectin domain-containing protein</fullName>
    </recommendedName>
</protein>
<keyword evidence="1" id="KW-0472">Membrane</keyword>
<keyword evidence="3" id="KW-1185">Reference proteome</keyword>
<accession>A0ABQ7I1M7</accession>
<dbReference type="EMBL" id="SBIQ01000018">
    <property type="protein sequence ID" value="KAF7684322.1"/>
    <property type="molecule type" value="Genomic_DNA"/>
</dbReference>
<dbReference type="SUPFAM" id="SSF50370">
    <property type="entry name" value="Ricin B-like lectins"/>
    <property type="match status" value="1"/>
</dbReference>
<sequence>MPNHIINLIISYFIIIYGVATGVDVIIHVAGRPLEQITLVGGFFRAREVFSEPSQSNKEGNLARIFPVGSRYRITYNGVSMCTKENQNLVGGCFNGVGDNSLWFIEETRVGSKLQNGDKCLEIGNVDNSAKGSIMKSVALKPCSASKNQYFIIRPIGLEHILDWRFPHDIFRDFY</sequence>
<dbReference type="Proteomes" id="UP001516464">
    <property type="component" value="Unassembled WGS sequence"/>
</dbReference>
<evidence type="ECO:0000313" key="2">
    <source>
        <dbReference type="EMBL" id="KAF7684322.1"/>
    </source>
</evidence>
<dbReference type="InterPro" id="IPR035992">
    <property type="entry name" value="Ricin_B-like_lectins"/>
</dbReference>
<reference evidence="2 3" key="1">
    <citation type="submission" date="2019-01" db="EMBL/GenBank/DDBJ databases">
        <title>Genomes sequencing and comparative genomics of infectious freshwater microsporidia, Cucumispora dikerogammari and Thelohania contejeani.</title>
        <authorList>
            <person name="Cormier A."/>
            <person name="Giraud I."/>
            <person name="Wattier R."/>
            <person name="Teixeira M."/>
            <person name="Grandjean F."/>
            <person name="Rigaud T."/>
            <person name="Cordaux R."/>
        </authorList>
    </citation>
    <scope>NUCLEOTIDE SEQUENCE [LARGE SCALE GENOMIC DNA]</scope>
    <source>
        <strain evidence="2">T1</strain>
        <tissue evidence="2">Spores</tissue>
    </source>
</reference>
<evidence type="ECO:0008006" key="4">
    <source>
        <dbReference type="Google" id="ProtNLM"/>
    </source>
</evidence>